<dbReference type="PATRIC" id="fig|331679.3.peg.504"/>
<dbReference type="RefSeq" id="WP_057803663.1">
    <property type="nucleotide sequence ID" value="NZ_JQBX01000014.1"/>
</dbReference>
<protein>
    <submittedName>
        <fullName evidence="1">Uncharacterized protein</fullName>
    </submittedName>
</protein>
<proteinExistence type="predicted"/>
<organism evidence="1 2">
    <name type="scientific">Pediococcus stilesii</name>
    <dbReference type="NCBI Taxonomy" id="331679"/>
    <lineage>
        <taxon>Bacteria</taxon>
        <taxon>Bacillati</taxon>
        <taxon>Bacillota</taxon>
        <taxon>Bacilli</taxon>
        <taxon>Lactobacillales</taxon>
        <taxon>Lactobacillaceae</taxon>
        <taxon>Pediococcus</taxon>
    </lineage>
</organism>
<dbReference type="AlphaFoldDB" id="A0A0R2KVK5"/>
<evidence type="ECO:0000313" key="1">
    <source>
        <dbReference type="EMBL" id="KRN93497.1"/>
    </source>
</evidence>
<keyword evidence="2" id="KW-1185">Reference proteome</keyword>
<dbReference type="EMBL" id="JQBX01000014">
    <property type="protein sequence ID" value="KRN93497.1"/>
    <property type="molecule type" value="Genomic_DNA"/>
</dbReference>
<comment type="caution">
    <text evidence="1">The sequence shown here is derived from an EMBL/GenBank/DDBJ whole genome shotgun (WGS) entry which is preliminary data.</text>
</comment>
<accession>A0A0R2KVK5</accession>
<dbReference type="Proteomes" id="UP000051859">
    <property type="component" value="Unassembled WGS sequence"/>
</dbReference>
<reference evidence="1 2" key="1">
    <citation type="journal article" date="2015" name="Genome Announc.">
        <title>Expanding the biotechnology potential of lactobacilli through comparative genomics of 213 strains and associated genera.</title>
        <authorList>
            <person name="Sun Z."/>
            <person name="Harris H.M."/>
            <person name="McCann A."/>
            <person name="Guo C."/>
            <person name="Argimon S."/>
            <person name="Zhang W."/>
            <person name="Yang X."/>
            <person name="Jeffery I.B."/>
            <person name="Cooney J.C."/>
            <person name="Kagawa T.F."/>
            <person name="Liu W."/>
            <person name="Song Y."/>
            <person name="Salvetti E."/>
            <person name="Wrobel A."/>
            <person name="Rasinkangas P."/>
            <person name="Parkhill J."/>
            <person name="Rea M.C."/>
            <person name="O'Sullivan O."/>
            <person name="Ritari J."/>
            <person name="Douillard F.P."/>
            <person name="Paul Ross R."/>
            <person name="Yang R."/>
            <person name="Briner A.E."/>
            <person name="Felis G.E."/>
            <person name="de Vos W.M."/>
            <person name="Barrangou R."/>
            <person name="Klaenhammer T.R."/>
            <person name="Caufield P.W."/>
            <person name="Cui Y."/>
            <person name="Zhang H."/>
            <person name="O'Toole P.W."/>
        </authorList>
    </citation>
    <scope>NUCLEOTIDE SEQUENCE [LARGE SCALE GENOMIC DNA]</scope>
    <source>
        <strain evidence="1 2">DSM 18001</strain>
    </source>
</reference>
<evidence type="ECO:0000313" key="2">
    <source>
        <dbReference type="Proteomes" id="UP000051859"/>
    </source>
</evidence>
<gene>
    <name evidence="1" type="ORF">IV81_GL000498</name>
</gene>
<sequence>MQNIPNRSSKVQVSFSKEEKIELEKLVDYYYGMNLATWLRSTAIRELRRRENIDQSNFKIDRVAEDARAAYKIASDRSIDPES</sequence>
<name>A0A0R2KVK5_9LACO</name>